<dbReference type="OrthoDB" id="7173442at2"/>
<proteinExistence type="predicted"/>
<sequence length="133" mass="13829">MDRRLFLSLAALAAVPAVAQASSKGGDAKTATNSTYLALGNLLGTTTRVDGRRGVLSVDVGLDVPDAALRKRAEQSVPRLRAAYVQIVQSYASGLTTGQLPSPDYIGQALQRQTDAILGKPGARVLLGAIIVN</sequence>
<dbReference type="Proteomes" id="UP000249524">
    <property type="component" value="Unassembled WGS sequence"/>
</dbReference>
<evidence type="ECO:0000313" key="3">
    <source>
        <dbReference type="Proteomes" id="UP000249524"/>
    </source>
</evidence>
<organism evidence="2 3">
    <name type="scientific">Phenylobacterium kunshanense</name>
    <dbReference type="NCBI Taxonomy" id="1445034"/>
    <lineage>
        <taxon>Bacteria</taxon>
        <taxon>Pseudomonadati</taxon>
        <taxon>Pseudomonadota</taxon>
        <taxon>Alphaproteobacteria</taxon>
        <taxon>Caulobacterales</taxon>
        <taxon>Caulobacteraceae</taxon>
        <taxon>Phenylobacterium</taxon>
    </lineage>
</organism>
<feature type="chain" id="PRO_5016464508" evidence="1">
    <location>
        <begin position="22"/>
        <end position="133"/>
    </location>
</feature>
<accession>A0A328BN46</accession>
<keyword evidence="3" id="KW-1185">Reference proteome</keyword>
<evidence type="ECO:0000313" key="2">
    <source>
        <dbReference type="EMBL" id="RAK67881.1"/>
    </source>
</evidence>
<feature type="signal peptide" evidence="1">
    <location>
        <begin position="1"/>
        <end position="21"/>
    </location>
</feature>
<dbReference type="EMBL" id="QFYS01000002">
    <property type="protein sequence ID" value="RAK67881.1"/>
    <property type="molecule type" value="Genomic_DNA"/>
</dbReference>
<evidence type="ECO:0000256" key="1">
    <source>
        <dbReference type="SAM" id="SignalP"/>
    </source>
</evidence>
<keyword evidence="1" id="KW-0732">Signal</keyword>
<reference evidence="2 3" key="1">
    <citation type="submission" date="2018-05" db="EMBL/GenBank/DDBJ databases">
        <authorList>
            <person name="Lanie J.A."/>
            <person name="Ng W.-L."/>
            <person name="Kazmierczak K.M."/>
            <person name="Andrzejewski T.M."/>
            <person name="Davidsen T.M."/>
            <person name="Wayne K.J."/>
            <person name="Tettelin H."/>
            <person name="Glass J.I."/>
            <person name="Rusch D."/>
            <person name="Podicherti R."/>
            <person name="Tsui H.-C.T."/>
            <person name="Winkler M.E."/>
        </authorList>
    </citation>
    <scope>NUCLEOTIDE SEQUENCE [LARGE SCALE GENOMIC DNA]</scope>
    <source>
        <strain evidence="2 3">BUT-10</strain>
    </source>
</reference>
<dbReference type="AlphaFoldDB" id="A0A328BN46"/>
<name>A0A328BN46_9CAUL</name>
<gene>
    <name evidence="2" type="ORF">DJ019_05700</name>
</gene>
<protein>
    <submittedName>
        <fullName evidence="2">Tat pathway signal protein</fullName>
    </submittedName>
</protein>
<comment type="caution">
    <text evidence="2">The sequence shown here is derived from an EMBL/GenBank/DDBJ whole genome shotgun (WGS) entry which is preliminary data.</text>
</comment>